<dbReference type="InterPro" id="IPR000524">
    <property type="entry name" value="Tscrpt_reg_HTH_GntR"/>
</dbReference>
<dbReference type="InterPro" id="IPR011663">
    <property type="entry name" value="UTRA"/>
</dbReference>
<dbReference type="InterPro" id="IPR036390">
    <property type="entry name" value="WH_DNA-bd_sf"/>
</dbReference>
<accession>A0ABV2Q233</accession>
<sequence>MTKRHAGSQYMRLAEHLLQQIQEGTYRQGDLLPSEAQLCEQFNISRITARAALKELEIGGAVSRRAGIGTKVLSQTLSRPVFAHAGGSIDEVLYFTQGVSFKLLEKTIFTVTPEQAQELKIPEGQRFSRLHALRKAANGSKLLTSVHYVPALLTPSVGQLAKLRSSLAQFIAETHGDEIQTIRQEIGACLLDATQAEMLKQAEGSAAVSSRRWYLGREGKLLLLSLSVFPAEHYRFESVLIRNVGH</sequence>
<dbReference type="InterPro" id="IPR050679">
    <property type="entry name" value="Bact_HTH_transcr_reg"/>
</dbReference>
<evidence type="ECO:0000313" key="6">
    <source>
        <dbReference type="Proteomes" id="UP001549320"/>
    </source>
</evidence>
<reference evidence="5 6" key="1">
    <citation type="submission" date="2024-06" db="EMBL/GenBank/DDBJ databases">
        <title>Sorghum-associated microbial communities from plants grown in Nebraska, USA.</title>
        <authorList>
            <person name="Schachtman D."/>
        </authorList>
    </citation>
    <scope>NUCLEOTIDE SEQUENCE [LARGE SCALE GENOMIC DNA]</scope>
    <source>
        <strain evidence="5 6">2709</strain>
    </source>
</reference>
<name>A0ABV2Q233_9BURK</name>
<comment type="caution">
    <text evidence="5">The sequence shown here is derived from an EMBL/GenBank/DDBJ whole genome shotgun (WGS) entry which is preliminary data.</text>
</comment>
<evidence type="ECO:0000256" key="1">
    <source>
        <dbReference type="ARBA" id="ARBA00023015"/>
    </source>
</evidence>
<dbReference type="Gene3D" id="1.10.10.10">
    <property type="entry name" value="Winged helix-like DNA-binding domain superfamily/Winged helix DNA-binding domain"/>
    <property type="match status" value="1"/>
</dbReference>
<evidence type="ECO:0000256" key="3">
    <source>
        <dbReference type="ARBA" id="ARBA00023163"/>
    </source>
</evidence>
<feature type="domain" description="HTH gntR-type" evidence="4">
    <location>
        <begin position="7"/>
        <end position="75"/>
    </location>
</feature>
<keyword evidence="1" id="KW-0805">Transcription regulation</keyword>
<evidence type="ECO:0000259" key="4">
    <source>
        <dbReference type="PROSITE" id="PS50949"/>
    </source>
</evidence>
<dbReference type="InterPro" id="IPR028978">
    <property type="entry name" value="Chorismate_lyase_/UTRA_dom_sf"/>
</dbReference>
<keyword evidence="2" id="KW-0238">DNA-binding</keyword>
<dbReference type="Pfam" id="PF07702">
    <property type="entry name" value="UTRA"/>
    <property type="match status" value="1"/>
</dbReference>
<evidence type="ECO:0000256" key="2">
    <source>
        <dbReference type="ARBA" id="ARBA00023125"/>
    </source>
</evidence>
<dbReference type="SMART" id="SM00345">
    <property type="entry name" value="HTH_GNTR"/>
    <property type="match status" value="1"/>
</dbReference>
<dbReference type="SUPFAM" id="SSF46785">
    <property type="entry name" value="Winged helix' DNA-binding domain"/>
    <property type="match status" value="1"/>
</dbReference>
<keyword evidence="6" id="KW-1185">Reference proteome</keyword>
<gene>
    <name evidence="5" type="ORF">ABIE13_000193</name>
</gene>
<keyword evidence="3" id="KW-0804">Transcription</keyword>
<dbReference type="Pfam" id="PF00392">
    <property type="entry name" value="GntR"/>
    <property type="match status" value="1"/>
</dbReference>
<dbReference type="EMBL" id="JBEPSH010000001">
    <property type="protein sequence ID" value="MET4575096.1"/>
    <property type="molecule type" value="Genomic_DNA"/>
</dbReference>
<proteinExistence type="predicted"/>
<evidence type="ECO:0000313" key="5">
    <source>
        <dbReference type="EMBL" id="MET4575096.1"/>
    </source>
</evidence>
<dbReference type="PRINTS" id="PR00035">
    <property type="entry name" value="HTHGNTR"/>
</dbReference>
<dbReference type="CDD" id="cd07377">
    <property type="entry name" value="WHTH_GntR"/>
    <property type="match status" value="1"/>
</dbReference>
<dbReference type="SMART" id="SM00866">
    <property type="entry name" value="UTRA"/>
    <property type="match status" value="1"/>
</dbReference>
<organism evidence="5 6">
    <name type="scientific">Ottowia thiooxydans</name>
    <dbReference type="NCBI Taxonomy" id="219182"/>
    <lineage>
        <taxon>Bacteria</taxon>
        <taxon>Pseudomonadati</taxon>
        <taxon>Pseudomonadota</taxon>
        <taxon>Betaproteobacteria</taxon>
        <taxon>Burkholderiales</taxon>
        <taxon>Comamonadaceae</taxon>
        <taxon>Ottowia</taxon>
    </lineage>
</organism>
<dbReference type="SUPFAM" id="SSF64288">
    <property type="entry name" value="Chorismate lyase-like"/>
    <property type="match status" value="1"/>
</dbReference>
<dbReference type="RefSeq" id="WP_354440352.1">
    <property type="nucleotide sequence ID" value="NZ_JBEPSH010000001.1"/>
</dbReference>
<dbReference type="PANTHER" id="PTHR44846">
    <property type="entry name" value="MANNOSYL-D-GLYCERATE TRANSPORT/METABOLISM SYSTEM REPRESSOR MNGR-RELATED"/>
    <property type="match status" value="1"/>
</dbReference>
<dbReference type="Gene3D" id="3.40.1410.10">
    <property type="entry name" value="Chorismate lyase-like"/>
    <property type="match status" value="1"/>
</dbReference>
<dbReference type="PROSITE" id="PS50949">
    <property type="entry name" value="HTH_GNTR"/>
    <property type="match status" value="1"/>
</dbReference>
<dbReference type="Proteomes" id="UP001549320">
    <property type="component" value="Unassembled WGS sequence"/>
</dbReference>
<dbReference type="InterPro" id="IPR036388">
    <property type="entry name" value="WH-like_DNA-bd_sf"/>
</dbReference>
<protein>
    <submittedName>
        <fullName evidence="5">GntR family transcriptional regulator</fullName>
    </submittedName>
</protein>
<dbReference type="PANTHER" id="PTHR44846:SF1">
    <property type="entry name" value="MANNOSYL-D-GLYCERATE TRANSPORT_METABOLISM SYSTEM REPRESSOR MNGR-RELATED"/>
    <property type="match status" value="1"/>
</dbReference>